<evidence type="ECO:0000313" key="2">
    <source>
        <dbReference type="EMBL" id="KAK8106762.1"/>
    </source>
</evidence>
<proteinExistence type="predicted"/>
<dbReference type="AlphaFoldDB" id="A0AAW0QMC9"/>
<comment type="caution">
    <text evidence="2">The sequence shown here is derived from an EMBL/GenBank/DDBJ whole genome shotgun (WGS) entry which is preliminary data.</text>
</comment>
<protein>
    <submittedName>
        <fullName evidence="2">Uncharacterized protein</fullName>
    </submittedName>
</protein>
<feature type="region of interest" description="Disordered" evidence="1">
    <location>
        <begin position="1"/>
        <end position="29"/>
    </location>
</feature>
<keyword evidence="3" id="KW-1185">Reference proteome</keyword>
<dbReference type="EMBL" id="JAQQWP010000008">
    <property type="protein sequence ID" value="KAK8106762.1"/>
    <property type="molecule type" value="Genomic_DNA"/>
</dbReference>
<reference evidence="2 3" key="1">
    <citation type="submission" date="2023-01" db="EMBL/GenBank/DDBJ databases">
        <title>Analysis of 21 Apiospora genomes using comparative genomics revels a genus with tremendous synthesis potential of carbohydrate active enzymes and secondary metabolites.</title>
        <authorList>
            <person name="Sorensen T."/>
        </authorList>
    </citation>
    <scope>NUCLEOTIDE SEQUENCE [LARGE SCALE GENOMIC DNA]</scope>
    <source>
        <strain evidence="2 3">CBS 117206</strain>
    </source>
</reference>
<feature type="compositionally biased region" description="Basic and acidic residues" evidence="1">
    <location>
        <begin position="8"/>
        <end position="19"/>
    </location>
</feature>
<evidence type="ECO:0000256" key="1">
    <source>
        <dbReference type="SAM" id="MobiDB-lite"/>
    </source>
</evidence>
<accession>A0AAW0QMC9</accession>
<evidence type="ECO:0000313" key="3">
    <source>
        <dbReference type="Proteomes" id="UP001392437"/>
    </source>
</evidence>
<gene>
    <name evidence="2" type="ORF">PG999_010121</name>
</gene>
<sequence>MTAPCNSESKKKDEAMRFEKSKKKATKKYADQNGNVFERIMSRGEESASDTQEYYKNRAGKAINNFNNAWEQASGSKN</sequence>
<organism evidence="2 3">
    <name type="scientific">Apiospora kogelbergensis</name>
    <dbReference type="NCBI Taxonomy" id="1337665"/>
    <lineage>
        <taxon>Eukaryota</taxon>
        <taxon>Fungi</taxon>
        <taxon>Dikarya</taxon>
        <taxon>Ascomycota</taxon>
        <taxon>Pezizomycotina</taxon>
        <taxon>Sordariomycetes</taxon>
        <taxon>Xylariomycetidae</taxon>
        <taxon>Amphisphaeriales</taxon>
        <taxon>Apiosporaceae</taxon>
        <taxon>Apiospora</taxon>
    </lineage>
</organism>
<dbReference type="Proteomes" id="UP001392437">
    <property type="component" value="Unassembled WGS sequence"/>
</dbReference>
<name>A0AAW0QMC9_9PEZI</name>